<keyword evidence="2" id="KW-0596">Phosphopantetheine</keyword>
<proteinExistence type="predicted"/>
<dbReference type="InterPro" id="IPR009081">
    <property type="entry name" value="PP-bd_ACP"/>
</dbReference>
<dbReference type="RefSeq" id="WP_204030450.1">
    <property type="nucleotide sequence ID" value="NZ_BOOW01000035.1"/>
</dbReference>
<dbReference type="SMART" id="SM00823">
    <property type="entry name" value="PKS_PP"/>
    <property type="match status" value="1"/>
</dbReference>
<dbReference type="Pfam" id="PF00698">
    <property type="entry name" value="Acyl_transf_1"/>
    <property type="match status" value="1"/>
</dbReference>
<keyword evidence="4" id="KW-0808">Transferase</keyword>
<reference evidence="12" key="1">
    <citation type="submission" date="2021-01" db="EMBL/GenBank/DDBJ databases">
        <title>Whole genome shotgun sequence of Sinosporangium siamense NBRC 109515.</title>
        <authorList>
            <person name="Komaki H."/>
            <person name="Tamura T."/>
        </authorList>
    </citation>
    <scope>NUCLEOTIDE SEQUENCE</scope>
    <source>
        <strain evidence="12">NBRC 109515</strain>
    </source>
</reference>
<keyword evidence="7" id="KW-0012">Acyltransferase</keyword>
<dbReference type="GO" id="GO:0033068">
    <property type="term" value="P:macrolide biosynthetic process"/>
    <property type="evidence" value="ECO:0007669"/>
    <property type="project" value="UniProtKB-ARBA"/>
</dbReference>
<dbReference type="GO" id="GO:0031177">
    <property type="term" value="F:phosphopantetheine binding"/>
    <property type="evidence" value="ECO:0007669"/>
    <property type="project" value="InterPro"/>
</dbReference>
<dbReference type="InterPro" id="IPR016035">
    <property type="entry name" value="Acyl_Trfase/lysoPLipase"/>
</dbReference>
<feature type="region of interest" description="Disordered" evidence="9">
    <location>
        <begin position="732"/>
        <end position="751"/>
    </location>
</feature>
<dbReference type="InterPro" id="IPR016039">
    <property type="entry name" value="Thiolase-like"/>
</dbReference>
<evidence type="ECO:0000256" key="9">
    <source>
        <dbReference type="SAM" id="MobiDB-lite"/>
    </source>
</evidence>
<comment type="cofactor">
    <cofactor evidence="1">
        <name>pantetheine 4'-phosphate</name>
        <dbReference type="ChEBI" id="CHEBI:47942"/>
    </cofactor>
</comment>
<evidence type="ECO:0000256" key="8">
    <source>
        <dbReference type="SAM" id="Coils"/>
    </source>
</evidence>
<keyword evidence="13" id="KW-1185">Reference proteome</keyword>
<keyword evidence="5" id="KW-0045">Antibiotic biosynthesis</keyword>
<dbReference type="SUPFAM" id="SSF52151">
    <property type="entry name" value="FabD/lysophospholipase-like"/>
    <property type="match status" value="1"/>
</dbReference>
<dbReference type="InterPro" id="IPR036299">
    <property type="entry name" value="Polyketide_synth_docking_sf"/>
</dbReference>
<dbReference type="InterPro" id="IPR014031">
    <property type="entry name" value="Ketoacyl_synth_C"/>
</dbReference>
<dbReference type="PROSITE" id="PS50075">
    <property type="entry name" value="CARRIER"/>
    <property type="match status" value="1"/>
</dbReference>
<evidence type="ECO:0000259" key="11">
    <source>
        <dbReference type="PROSITE" id="PS52004"/>
    </source>
</evidence>
<evidence type="ECO:0000256" key="4">
    <source>
        <dbReference type="ARBA" id="ARBA00022679"/>
    </source>
</evidence>
<name>A0A919RKE1_9ACTN</name>
<dbReference type="SUPFAM" id="SSF53901">
    <property type="entry name" value="Thiolase-like"/>
    <property type="match status" value="1"/>
</dbReference>
<dbReference type="Gene3D" id="3.40.366.10">
    <property type="entry name" value="Malonyl-Coenzyme A Acyl Carrier Protein, domain 2"/>
    <property type="match status" value="1"/>
</dbReference>
<dbReference type="InterPro" id="IPR014030">
    <property type="entry name" value="Ketoacyl_synth_N"/>
</dbReference>
<dbReference type="SUPFAM" id="SSF55048">
    <property type="entry name" value="Probable ACP-binding domain of malonyl-CoA ACP transacylase"/>
    <property type="match status" value="1"/>
</dbReference>
<dbReference type="EMBL" id="BOOW01000035">
    <property type="protein sequence ID" value="GII95398.1"/>
    <property type="molecule type" value="Genomic_DNA"/>
</dbReference>
<dbReference type="SUPFAM" id="SSF47336">
    <property type="entry name" value="ACP-like"/>
    <property type="match status" value="1"/>
</dbReference>
<feature type="compositionally biased region" description="Low complexity" evidence="9">
    <location>
        <begin position="733"/>
        <end position="749"/>
    </location>
</feature>
<evidence type="ECO:0000313" key="12">
    <source>
        <dbReference type="EMBL" id="GII95398.1"/>
    </source>
</evidence>
<organism evidence="12 13">
    <name type="scientific">Sinosporangium siamense</name>
    <dbReference type="NCBI Taxonomy" id="1367973"/>
    <lineage>
        <taxon>Bacteria</taxon>
        <taxon>Bacillati</taxon>
        <taxon>Actinomycetota</taxon>
        <taxon>Actinomycetes</taxon>
        <taxon>Streptosporangiales</taxon>
        <taxon>Streptosporangiaceae</taxon>
        <taxon>Sinosporangium</taxon>
    </lineage>
</organism>
<dbReference type="Gene3D" id="3.40.47.10">
    <property type="match status" value="1"/>
</dbReference>
<dbReference type="InterPro" id="IPR018201">
    <property type="entry name" value="Ketoacyl_synth_AS"/>
</dbReference>
<dbReference type="Pfam" id="PF00550">
    <property type="entry name" value="PP-binding"/>
    <property type="match status" value="1"/>
</dbReference>
<keyword evidence="6" id="KW-0511">Multifunctional enzyme</keyword>
<dbReference type="AlphaFoldDB" id="A0A919RKE1"/>
<protein>
    <recommendedName>
        <fullName evidence="14">Acyltransferase domain-containing protein</fullName>
    </recommendedName>
</protein>
<dbReference type="GO" id="GO:0004312">
    <property type="term" value="F:fatty acid synthase activity"/>
    <property type="evidence" value="ECO:0007669"/>
    <property type="project" value="TreeGrafter"/>
</dbReference>
<dbReference type="SUPFAM" id="SSF101173">
    <property type="entry name" value="Docking domain B of the erythromycin polyketide synthase (DEBS)"/>
    <property type="match status" value="1"/>
</dbReference>
<dbReference type="GO" id="GO:0004315">
    <property type="term" value="F:3-oxoacyl-[acyl-carrier-protein] synthase activity"/>
    <property type="evidence" value="ECO:0007669"/>
    <property type="project" value="InterPro"/>
</dbReference>
<evidence type="ECO:0000256" key="1">
    <source>
        <dbReference type="ARBA" id="ARBA00001957"/>
    </source>
</evidence>
<dbReference type="SMART" id="SM01294">
    <property type="entry name" value="PKS_PP_betabranch"/>
    <property type="match status" value="1"/>
</dbReference>
<keyword evidence="8" id="KW-0175">Coiled coil</keyword>
<dbReference type="InterPro" id="IPR020806">
    <property type="entry name" value="PKS_PP-bd"/>
</dbReference>
<evidence type="ECO:0000256" key="6">
    <source>
        <dbReference type="ARBA" id="ARBA00023268"/>
    </source>
</evidence>
<dbReference type="InterPro" id="IPR001227">
    <property type="entry name" value="Ac_transferase_dom_sf"/>
</dbReference>
<keyword evidence="3" id="KW-0597">Phosphoprotein</keyword>
<dbReference type="SMART" id="SM00827">
    <property type="entry name" value="PKS_AT"/>
    <property type="match status" value="1"/>
</dbReference>
<dbReference type="Pfam" id="PF00109">
    <property type="entry name" value="ketoacyl-synt"/>
    <property type="match status" value="1"/>
</dbReference>
<dbReference type="InterPro" id="IPR014043">
    <property type="entry name" value="Acyl_transferase_dom"/>
</dbReference>
<feature type="domain" description="Ketosynthase family 3 (KS3)" evidence="11">
    <location>
        <begin position="35"/>
        <end position="461"/>
    </location>
</feature>
<dbReference type="Gene3D" id="1.10.1200.10">
    <property type="entry name" value="ACP-like"/>
    <property type="match status" value="1"/>
</dbReference>
<sequence length="1071" mass="111746">MTVTNEDRLREYLKRATVELHEARRRLRELEQRRHEPIAIVAASCRYPGGVRSPEDLWELVAGEVDAVGPFPADRGWDMDALYNPDPDHPGTSYVREGGFLHEVADFDAAFFGISPREALAMDPQQRLLLETSWEVLERAGIDPGTLRGGHTGVFIGSSGQDYGALLHSATEDVVGYQMTGVAASVLSGRLSYFYGWEGPAVTVDTACSASLVALHLACQSLRLGECSLAVTGGVAVMSIPTGFVEFSRQRGLAPDGRCKSFAASADGTGWSEGIAVLLLERLSDAVRHGHPVLAVVRGSAVNQDGASNGLTAPNGPSQERVIRSALAAAGLSAGQIDMVEAHGTGTPLGDPIEAQALLATYGESRTEDRPLRLGSIKSNIGHTAGAAGVAGVVKALMAMRHGVMPRTLHVDEPTPQVDWTSGAVSLLTESRPWPRGGEPRRAAVSSFGVSGTNAHVILEEPPPETAPAAASPPAAVSSGEGSQAAGSPGAHADPVLGPLPPAWVLSARTATALQAQAVGLRARSALDPADVAWSLATTRAAFEHRAVLVGETPDELRDALDALAEGRPSAGVVEGAVPPEGARVAFLFSGQGTQWPGMAAELLRTCPVFAEEAGRCASALAPYVDWSLIDLLGGGPSAPGWDRDDVVQPALWATMVALAAVWRSLGVRPAAVAGHSQGEIAAATVAGALSLDDAARVVALRAKAVAGLTGRAGMLSVALSADEVTARLAASSTAKPGAGPTPAAGSKPDTGPIPDALSVAVVNGPRSVVLAGAADLLNDFLAKCEADGVRARMVPVAYASHSPQVEAVRVRLLTDLAPIVPKAAEVPFYSTVTGGHLDTTGLDAAYWYRNLREQVRFSEAVEALLADGHTVFVECAPHPVLSAGVQETAVAAGGDAAVVATLRRDQGGPADFLRAAAHAYVHGAPVDWRALLTPAVRIDLPTYPFESRRFWLSAGHTPATRAAAVHPGDERLPDLFAGLDREGRERALLELARAHAAAVLRLPGPELIGADHPLPDFGFDSLTALEFRSRLSRATGLPLPPALVFDHPTLRELARHLLASLPTEPEVQSR</sequence>
<dbReference type="SMART" id="SM00825">
    <property type="entry name" value="PKS_KS"/>
    <property type="match status" value="1"/>
</dbReference>
<comment type="caution">
    <text evidence="12">The sequence shown here is derived from an EMBL/GenBank/DDBJ whole genome shotgun (WGS) entry which is preliminary data.</text>
</comment>
<dbReference type="PROSITE" id="PS52004">
    <property type="entry name" value="KS3_2"/>
    <property type="match status" value="1"/>
</dbReference>
<dbReference type="PANTHER" id="PTHR43775">
    <property type="entry name" value="FATTY ACID SYNTHASE"/>
    <property type="match status" value="1"/>
</dbReference>
<dbReference type="PANTHER" id="PTHR43775:SF51">
    <property type="entry name" value="INACTIVE PHENOLPHTHIOCEROL SYNTHESIS POLYKETIDE SYNTHASE TYPE I PKS1-RELATED"/>
    <property type="match status" value="1"/>
</dbReference>
<dbReference type="Proteomes" id="UP000606172">
    <property type="component" value="Unassembled WGS sequence"/>
</dbReference>
<feature type="compositionally biased region" description="Low complexity" evidence="9">
    <location>
        <begin position="467"/>
        <end position="483"/>
    </location>
</feature>
<accession>A0A919RKE1</accession>
<dbReference type="GO" id="GO:0006633">
    <property type="term" value="P:fatty acid biosynthetic process"/>
    <property type="evidence" value="ECO:0007669"/>
    <property type="project" value="InterPro"/>
</dbReference>
<dbReference type="Pfam" id="PF16197">
    <property type="entry name" value="KAsynt_C_assoc"/>
    <property type="match status" value="1"/>
</dbReference>
<dbReference type="InterPro" id="IPR036736">
    <property type="entry name" value="ACP-like_sf"/>
</dbReference>
<feature type="domain" description="Carrier" evidence="10">
    <location>
        <begin position="987"/>
        <end position="1062"/>
    </location>
</feature>
<gene>
    <name evidence="12" type="ORF">Ssi02_56290</name>
</gene>
<dbReference type="FunFam" id="3.40.47.10:FF:000019">
    <property type="entry name" value="Polyketide synthase type I"/>
    <property type="match status" value="1"/>
</dbReference>
<evidence type="ECO:0000259" key="10">
    <source>
        <dbReference type="PROSITE" id="PS50075"/>
    </source>
</evidence>
<dbReference type="InterPro" id="IPR016036">
    <property type="entry name" value="Malonyl_transacylase_ACP-bd"/>
</dbReference>
<dbReference type="InterPro" id="IPR015083">
    <property type="entry name" value="NorB/c/GfsB-D-like_docking"/>
</dbReference>
<dbReference type="InterPro" id="IPR020841">
    <property type="entry name" value="PKS_Beta-ketoAc_synthase_dom"/>
</dbReference>
<dbReference type="InterPro" id="IPR032821">
    <property type="entry name" value="PKS_assoc"/>
</dbReference>
<dbReference type="PROSITE" id="PS00606">
    <property type="entry name" value="KS3_1"/>
    <property type="match status" value="1"/>
</dbReference>
<evidence type="ECO:0000256" key="2">
    <source>
        <dbReference type="ARBA" id="ARBA00022450"/>
    </source>
</evidence>
<feature type="coiled-coil region" evidence="8">
    <location>
        <begin position="6"/>
        <end position="33"/>
    </location>
</feature>
<evidence type="ECO:0000256" key="7">
    <source>
        <dbReference type="ARBA" id="ARBA00023315"/>
    </source>
</evidence>
<evidence type="ECO:0000256" key="3">
    <source>
        <dbReference type="ARBA" id="ARBA00022553"/>
    </source>
</evidence>
<dbReference type="Gene3D" id="3.30.70.3290">
    <property type="match status" value="1"/>
</dbReference>
<feature type="region of interest" description="Disordered" evidence="9">
    <location>
        <begin position="463"/>
        <end position="495"/>
    </location>
</feature>
<evidence type="ECO:0000313" key="13">
    <source>
        <dbReference type="Proteomes" id="UP000606172"/>
    </source>
</evidence>
<dbReference type="CDD" id="cd00833">
    <property type="entry name" value="PKS"/>
    <property type="match status" value="1"/>
</dbReference>
<dbReference type="InterPro" id="IPR050091">
    <property type="entry name" value="PKS_NRPS_Biosynth_Enz"/>
</dbReference>
<dbReference type="Pfam" id="PF08990">
    <property type="entry name" value="Docking"/>
    <property type="match status" value="1"/>
</dbReference>
<evidence type="ECO:0008006" key="14">
    <source>
        <dbReference type="Google" id="ProtNLM"/>
    </source>
</evidence>
<evidence type="ECO:0000256" key="5">
    <source>
        <dbReference type="ARBA" id="ARBA00023194"/>
    </source>
</evidence>
<dbReference type="Pfam" id="PF02801">
    <property type="entry name" value="Ketoacyl-synt_C"/>
    <property type="match status" value="1"/>
</dbReference>